<keyword evidence="3" id="KW-0479">Metal-binding</keyword>
<evidence type="ECO:0000256" key="5">
    <source>
        <dbReference type="ARBA" id="ARBA00023004"/>
    </source>
</evidence>
<dbReference type="PANTHER" id="PTHR43756">
    <property type="entry name" value="CHOLINE MONOOXYGENASE, CHLOROPLASTIC"/>
    <property type="match status" value="1"/>
</dbReference>
<dbReference type="PANTHER" id="PTHR43756:SF5">
    <property type="entry name" value="CHOLINE MONOOXYGENASE, CHLOROPLASTIC"/>
    <property type="match status" value="1"/>
</dbReference>
<keyword evidence="7" id="KW-0520">NAD</keyword>
<dbReference type="InterPro" id="IPR001663">
    <property type="entry name" value="Rng_hydr_dOase-A"/>
</dbReference>
<dbReference type="Gene3D" id="2.102.10.10">
    <property type="entry name" value="Rieske [2Fe-2S] iron-sulphur domain"/>
    <property type="match status" value="1"/>
</dbReference>
<dbReference type="Proteomes" id="UP000682202">
    <property type="component" value="Chromosome"/>
</dbReference>
<dbReference type="CDD" id="cd03469">
    <property type="entry name" value="Rieske_RO_Alpha_N"/>
    <property type="match status" value="1"/>
</dbReference>
<dbReference type="PROSITE" id="PS51296">
    <property type="entry name" value="RIESKE"/>
    <property type="match status" value="1"/>
</dbReference>
<dbReference type="SUPFAM" id="SSF50022">
    <property type="entry name" value="ISP domain"/>
    <property type="match status" value="1"/>
</dbReference>
<dbReference type="Gene3D" id="3.90.380.10">
    <property type="entry name" value="Naphthalene 1,2-dioxygenase Alpha Subunit, Chain A, domain 1"/>
    <property type="match status" value="2"/>
</dbReference>
<evidence type="ECO:0000256" key="3">
    <source>
        <dbReference type="ARBA" id="ARBA00022723"/>
    </source>
</evidence>
<dbReference type="GO" id="GO:0005506">
    <property type="term" value="F:iron ion binding"/>
    <property type="evidence" value="ECO:0007669"/>
    <property type="project" value="InterPro"/>
</dbReference>
<dbReference type="RefSeq" id="WP_211698699.1">
    <property type="nucleotide sequence ID" value="NZ_CP046600.1"/>
</dbReference>
<dbReference type="InterPro" id="IPR015879">
    <property type="entry name" value="Ring_hydroxy_dOase_asu_C_dom"/>
</dbReference>
<dbReference type="InterPro" id="IPR036922">
    <property type="entry name" value="Rieske_2Fe-2S_sf"/>
</dbReference>
<name>A0A975JWS6_9MYCO</name>
<dbReference type="Pfam" id="PF00355">
    <property type="entry name" value="Rieske"/>
    <property type="match status" value="1"/>
</dbReference>
<evidence type="ECO:0000256" key="6">
    <source>
        <dbReference type="ARBA" id="ARBA00023014"/>
    </source>
</evidence>
<evidence type="ECO:0000259" key="8">
    <source>
        <dbReference type="PROSITE" id="PS51296"/>
    </source>
</evidence>
<dbReference type="PROSITE" id="PS00570">
    <property type="entry name" value="RING_HYDROXYL_ALPHA"/>
    <property type="match status" value="1"/>
</dbReference>
<dbReference type="InterPro" id="IPR017941">
    <property type="entry name" value="Rieske_2Fe-2S"/>
</dbReference>
<feature type="domain" description="Rieske" evidence="8">
    <location>
        <begin position="56"/>
        <end position="162"/>
    </location>
</feature>
<organism evidence="9 10">
    <name type="scientific">Mycobacterium spongiae</name>
    <dbReference type="NCBI Taxonomy" id="886343"/>
    <lineage>
        <taxon>Bacteria</taxon>
        <taxon>Bacillati</taxon>
        <taxon>Actinomycetota</taxon>
        <taxon>Actinomycetes</taxon>
        <taxon>Mycobacteriales</taxon>
        <taxon>Mycobacteriaceae</taxon>
        <taxon>Mycobacterium</taxon>
    </lineage>
</organism>
<evidence type="ECO:0000313" key="9">
    <source>
        <dbReference type="EMBL" id="QUR67131.1"/>
    </source>
</evidence>
<dbReference type="SUPFAM" id="SSF55961">
    <property type="entry name" value="Bet v1-like"/>
    <property type="match status" value="1"/>
</dbReference>
<dbReference type="KEGG" id="mspg:F6B93_08495"/>
<keyword evidence="4" id="KW-0560">Oxidoreductase</keyword>
<accession>A0A975JWS6</accession>
<dbReference type="PRINTS" id="PR00090">
    <property type="entry name" value="RNGDIOXGNASE"/>
</dbReference>
<evidence type="ECO:0000256" key="1">
    <source>
        <dbReference type="ARBA" id="ARBA00001962"/>
    </source>
</evidence>
<keyword evidence="6" id="KW-0411">Iron-sulfur</keyword>
<evidence type="ECO:0000256" key="7">
    <source>
        <dbReference type="ARBA" id="ARBA00023027"/>
    </source>
</evidence>
<sequence length="394" mass="44715">MDRDEELKLITECLELTQANRPVMTAEETLVPVAKYRDQALFERERRILFRRSANVIAHGSQIAQPGDFITRDVVGTPVLLVRDEDRAARAFVNVCSHRGATVELREQGRCRRFVCPYHAWTYKTDGSLANVRHRQGFPSLDGTDAGLVELPCLERAGFVWVCPDPGVRESSPDMHTEVLLAELEQIGCAQSAVFDSETRVWKANWKLIVDGGLESYHFRVAHRDTIASFFTDSISTFQPMGDHIRTILPRLSIVELAERPRSDWDIRKHAHLLYTVYPNAMILVQERHFELILLTPLALDQTRIEIATIVPDPGPAGHSEKDNRFWAANHAFTKATLTEDFEIAEQIQTGVSSGVQEFFRFARFEGALSQWHRRTDAKLGCDIDDFGGQGCRR</sequence>
<dbReference type="GO" id="GO:0016705">
    <property type="term" value="F:oxidoreductase activity, acting on paired donors, with incorporation or reduction of molecular oxygen"/>
    <property type="evidence" value="ECO:0007669"/>
    <property type="project" value="UniProtKB-ARBA"/>
</dbReference>
<keyword evidence="10" id="KW-1185">Reference proteome</keyword>
<comment type="cofactor">
    <cofactor evidence="1">
        <name>Fe cation</name>
        <dbReference type="ChEBI" id="CHEBI:24875"/>
    </cofactor>
</comment>
<dbReference type="GO" id="GO:0004497">
    <property type="term" value="F:monooxygenase activity"/>
    <property type="evidence" value="ECO:0007669"/>
    <property type="project" value="UniProtKB-ARBA"/>
</dbReference>
<keyword evidence="5" id="KW-0408">Iron</keyword>
<evidence type="ECO:0000256" key="2">
    <source>
        <dbReference type="ARBA" id="ARBA00022714"/>
    </source>
</evidence>
<evidence type="ECO:0000313" key="10">
    <source>
        <dbReference type="Proteomes" id="UP000682202"/>
    </source>
</evidence>
<dbReference type="EMBL" id="CP046600">
    <property type="protein sequence ID" value="QUR67131.1"/>
    <property type="molecule type" value="Genomic_DNA"/>
</dbReference>
<dbReference type="GO" id="GO:0051537">
    <property type="term" value="F:2 iron, 2 sulfur cluster binding"/>
    <property type="evidence" value="ECO:0007669"/>
    <property type="project" value="UniProtKB-KW"/>
</dbReference>
<evidence type="ECO:0000256" key="4">
    <source>
        <dbReference type="ARBA" id="ARBA00023002"/>
    </source>
</evidence>
<dbReference type="Pfam" id="PF00848">
    <property type="entry name" value="Ring_hydroxyl_A"/>
    <property type="match status" value="1"/>
</dbReference>
<protein>
    <submittedName>
        <fullName evidence="9">Rieske 2Fe-2S domain-containing protein</fullName>
    </submittedName>
</protein>
<reference evidence="9" key="1">
    <citation type="submission" date="2019-12" db="EMBL/GenBank/DDBJ databases">
        <title>Mycobacterium spongiae sp. nov.</title>
        <authorList>
            <person name="Stinear T."/>
        </authorList>
    </citation>
    <scope>NUCLEOTIDE SEQUENCE</scope>
    <source>
        <strain evidence="9">FSD4b-SM</strain>
    </source>
</reference>
<gene>
    <name evidence="9" type="ORF">F6B93_08495</name>
</gene>
<dbReference type="InterPro" id="IPR015881">
    <property type="entry name" value="ARHD_Rieske_2Fe_2S"/>
</dbReference>
<dbReference type="AlphaFoldDB" id="A0A975JWS6"/>
<keyword evidence="2" id="KW-0001">2Fe-2S</keyword>
<proteinExistence type="predicted"/>
<dbReference type="CDD" id="cd08887">
    <property type="entry name" value="RHO_alpha_C_3"/>
    <property type="match status" value="1"/>
</dbReference>